<evidence type="ECO:0000313" key="4">
    <source>
        <dbReference type="EMBL" id="MCP2158985.1"/>
    </source>
</evidence>
<comment type="caution">
    <text evidence="4">The sequence shown here is derived from an EMBL/GenBank/DDBJ whole genome shotgun (WGS) entry which is preliminary data.</text>
</comment>
<name>A0ABT1GVI3_9NOCA</name>
<keyword evidence="2" id="KW-0378">Hydrolase</keyword>
<dbReference type="InterPro" id="IPR002018">
    <property type="entry name" value="CarbesteraseB"/>
</dbReference>
<dbReference type="Proteomes" id="UP001205740">
    <property type="component" value="Unassembled WGS sequence"/>
</dbReference>
<evidence type="ECO:0000256" key="1">
    <source>
        <dbReference type="ARBA" id="ARBA00005964"/>
    </source>
</evidence>
<evidence type="ECO:0000313" key="5">
    <source>
        <dbReference type="Proteomes" id="UP001205740"/>
    </source>
</evidence>
<dbReference type="Pfam" id="PF00135">
    <property type="entry name" value="COesterase"/>
    <property type="match status" value="1"/>
</dbReference>
<feature type="domain" description="Carboxylesterase type B" evidence="3">
    <location>
        <begin position="8"/>
        <end position="315"/>
    </location>
</feature>
<accession>A0ABT1GVI3</accession>
<dbReference type="InterPro" id="IPR029058">
    <property type="entry name" value="AB_hydrolase_fold"/>
</dbReference>
<proteinExistence type="inferred from homology"/>
<dbReference type="SUPFAM" id="SSF53474">
    <property type="entry name" value="alpha/beta-Hydrolases"/>
    <property type="match status" value="1"/>
</dbReference>
<reference evidence="4 5" key="1">
    <citation type="submission" date="2022-06" db="EMBL/GenBank/DDBJ databases">
        <title>Genomic Encyclopedia of Archaeal and Bacterial Type Strains, Phase II (KMG-II): from individual species to whole genera.</title>
        <authorList>
            <person name="Goeker M."/>
        </authorList>
    </citation>
    <scope>NUCLEOTIDE SEQUENCE [LARGE SCALE GENOMIC DNA]</scope>
    <source>
        <strain evidence="4 5">DSM 45037</strain>
    </source>
</reference>
<sequence>MTTSDTATRVVTTAAGRFRGRVADGVLHASGIRYAQAARFAPSRPVPTPDDVVDATRPGPACPQIVSRLASVTGPVADDLEQSEDCLVLSVFAPDGAPEGSLPVLVWIHGGAYVSGGGEAVVHDFSAMVAEQDVVVVSVTYRLGILGFLPIDGVAPANLGLGDMLAALRWVRRSIAPFGGDPGRVTAMGHSAGADAIRAMLGVAETADLLSGVILQSGPFAMRADVDDMTAAMSHAASEALGDDPRGLPVDDVLQAHVAALAAAQGHRGAGVAYGPVYGHDPLPDVGSATRQRAAVAPRIPVLVGWAADDGSPYVDLVPPLARVAALPVVGRVARAVIVRGITRRVFSGPARRLADAHRDAGGRAQTYRFTWRAPGFAAGACHSVELPFLMGSPDAWSRAPMLGDDPRSALAQHGPAMRARWAAFARDGIPDDAGEHVEIP</sequence>
<dbReference type="RefSeq" id="WP_253652607.1">
    <property type="nucleotide sequence ID" value="NZ_BAAAOE010000004.1"/>
</dbReference>
<gene>
    <name evidence="4" type="ORF">LX12_000149</name>
</gene>
<comment type="similarity">
    <text evidence="1">Belongs to the type-B carboxylesterase/lipase family.</text>
</comment>
<organism evidence="4 5">
    <name type="scientific">Williamsia serinedens</name>
    <dbReference type="NCBI Taxonomy" id="391736"/>
    <lineage>
        <taxon>Bacteria</taxon>
        <taxon>Bacillati</taxon>
        <taxon>Actinomycetota</taxon>
        <taxon>Actinomycetes</taxon>
        <taxon>Mycobacteriales</taxon>
        <taxon>Nocardiaceae</taxon>
        <taxon>Williamsia</taxon>
    </lineage>
</organism>
<keyword evidence="5" id="KW-1185">Reference proteome</keyword>
<evidence type="ECO:0000256" key="2">
    <source>
        <dbReference type="ARBA" id="ARBA00022801"/>
    </source>
</evidence>
<dbReference type="EMBL" id="JAMTCG010000001">
    <property type="protein sequence ID" value="MCP2158985.1"/>
    <property type="molecule type" value="Genomic_DNA"/>
</dbReference>
<dbReference type="Gene3D" id="3.40.50.1820">
    <property type="entry name" value="alpha/beta hydrolase"/>
    <property type="match status" value="1"/>
</dbReference>
<protein>
    <submittedName>
        <fullName evidence="4">Para-nitrobenzyl esterase</fullName>
    </submittedName>
</protein>
<evidence type="ECO:0000259" key="3">
    <source>
        <dbReference type="Pfam" id="PF00135"/>
    </source>
</evidence>
<dbReference type="PANTHER" id="PTHR43142">
    <property type="entry name" value="CARBOXYLIC ESTER HYDROLASE"/>
    <property type="match status" value="1"/>
</dbReference>
<dbReference type="PANTHER" id="PTHR43142:SF1">
    <property type="entry name" value="CARBOXYLIC ESTER HYDROLASE"/>
    <property type="match status" value="1"/>
</dbReference>